<organism evidence="1 2">
    <name type="scientific">Lacticaseibacillus paracasei NRIC 0644</name>
    <dbReference type="NCBI Taxonomy" id="1435038"/>
    <lineage>
        <taxon>Bacteria</taxon>
        <taxon>Bacillati</taxon>
        <taxon>Bacillota</taxon>
        <taxon>Bacilli</taxon>
        <taxon>Lactobacillales</taxon>
        <taxon>Lactobacillaceae</taxon>
        <taxon>Lacticaseibacillus</taxon>
    </lineage>
</organism>
<dbReference type="Gene3D" id="3.40.1720.10">
    <property type="entry name" value="Streptococcus thermophilus LMG 18311 protein like"/>
    <property type="match status" value="1"/>
</dbReference>
<name>A0A0C9NZP0_LACPA</name>
<protein>
    <submittedName>
        <fullName evidence="1">Uncharacterized protein</fullName>
    </submittedName>
</protein>
<dbReference type="InterPro" id="IPR038226">
    <property type="entry name" value="LMG18311-like_sf"/>
</dbReference>
<evidence type="ECO:0000313" key="2">
    <source>
        <dbReference type="Proteomes" id="UP000032552"/>
    </source>
</evidence>
<accession>A0A0C9NZP0</accession>
<dbReference type="InterPro" id="IPR014959">
    <property type="entry name" value="DUF1827"/>
</dbReference>
<dbReference type="EMBL" id="BAYM01000244">
    <property type="protein sequence ID" value="GAN37540.1"/>
    <property type="molecule type" value="Genomic_DNA"/>
</dbReference>
<comment type="caution">
    <text evidence="1">The sequence shown here is derived from an EMBL/GenBank/DDBJ whole genome shotgun (WGS) entry which is preliminary data.</text>
</comment>
<evidence type="ECO:0000313" key="1">
    <source>
        <dbReference type="EMBL" id="GAN37540.1"/>
    </source>
</evidence>
<dbReference type="Pfam" id="PF08860">
    <property type="entry name" value="DUF1827"/>
    <property type="match status" value="1"/>
</dbReference>
<sequence>MKLIKVAIPSYQTLKQVLPRVAKYLHETPNKLFNVYTLGSLDVFYIETYDHTDVLIRSRKRKVTNEEVSFVIDKLFPDVPIDSLQIDHEFISKLTDKPSNKYRQIVLIRKN</sequence>
<proteinExistence type="predicted"/>
<dbReference type="AlphaFoldDB" id="A0A0C9NZP0"/>
<gene>
    <name evidence="1" type="ORF">LC0644_2129</name>
</gene>
<dbReference type="Proteomes" id="UP000032552">
    <property type="component" value="Unassembled WGS sequence"/>
</dbReference>
<reference evidence="2" key="1">
    <citation type="submission" date="2014-05" db="EMBL/GenBank/DDBJ databases">
        <title>Whole genome sequencing of Lactobacillus casei NRIC0644.</title>
        <authorList>
            <person name="Atarashi H."/>
            <person name="Yoshida Y."/>
            <person name="Fujimura S."/>
            <person name="Tanaka N."/>
            <person name="Shiwa Y."/>
            <person name="Yoshikawa H."/>
            <person name="Okada S."/>
            <person name="Nakagawa J."/>
        </authorList>
    </citation>
    <scope>NUCLEOTIDE SEQUENCE [LARGE SCALE GENOMIC DNA]</scope>
    <source>
        <strain evidence="2">NRIC0644</strain>
    </source>
</reference>
<dbReference type="RefSeq" id="WP_003564789.1">
    <property type="nucleotide sequence ID" value="NZ_BAYM01000244.1"/>
</dbReference>